<dbReference type="EMBL" id="CP022203">
    <property type="protein sequence ID" value="ATB46253.1"/>
    <property type="molecule type" value="Genomic_DNA"/>
</dbReference>
<name>A0A250JRE9_9BACT</name>
<gene>
    <name evidence="2" type="ORF">MYMAC_001845</name>
</gene>
<dbReference type="RefSeq" id="WP_239989441.1">
    <property type="nucleotide sequence ID" value="NZ_CP022203.1"/>
</dbReference>
<sequence length="363" mass="38671">MKSSVPFLALALASAVGLLGVTPAHAELPRTPLRGELARVGDADSAVIWLAGQNGEVDMAVVAKYPHRPLVAPRFFLKHSAEEVFLAVAPDSQPLPEALRSRESLTRSASQREQLRRDNAAELATMPEFVAEQSSSLAGSCTAQQRTWAASVYGDPTCGQPPAGNPIFTATVSDYYCEGCENPLGSEEPNACTPDLLPCDRVRRESTSVRLRTTSWNGPVTFQHSGHSAHFAVHNCTGNGPVTFNFSRTGWSGSGSVQLDPQEMWNIKVGDFSAANAAKKVTMGQWAIGRPESGPTYVFNAMSVDANSGATDAITACGDIITKYRMTDLTVPSCHGNAYVALCNGTNCNNACFHCYGPNGCPN</sequence>
<organism evidence="2 3">
    <name type="scientific">Corallococcus macrosporus DSM 14697</name>
    <dbReference type="NCBI Taxonomy" id="1189310"/>
    <lineage>
        <taxon>Bacteria</taxon>
        <taxon>Pseudomonadati</taxon>
        <taxon>Myxococcota</taxon>
        <taxon>Myxococcia</taxon>
        <taxon>Myxococcales</taxon>
        <taxon>Cystobacterineae</taxon>
        <taxon>Myxococcaceae</taxon>
        <taxon>Corallococcus</taxon>
    </lineage>
</organism>
<evidence type="ECO:0000256" key="1">
    <source>
        <dbReference type="SAM" id="SignalP"/>
    </source>
</evidence>
<reference evidence="2 3" key="1">
    <citation type="submission" date="2017-06" db="EMBL/GenBank/DDBJ databases">
        <title>Sequencing and comparative analysis of myxobacterial genomes.</title>
        <authorList>
            <person name="Rupp O."/>
            <person name="Goesmann A."/>
            <person name="Sogaard-Andersen L."/>
        </authorList>
    </citation>
    <scope>NUCLEOTIDE SEQUENCE [LARGE SCALE GENOMIC DNA]</scope>
    <source>
        <strain evidence="2 3">DSM 14697</strain>
    </source>
</reference>
<dbReference type="KEGG" id="mmas:MYMAC_001845"/>
<keyword evidence="1" id="KW-0732">Signal</keyword>
<keyword evidence="3" id="KW-1185">Reference proteome</keyword>
<feature type="chain" id="PRO_5012173994" evidence="1">
    <location>
        <begin position="27"/>
        <end position="363"/>
    </location>
</feature>
<dbReference type="AlphaFoldDB" id="A0A250JRE9"/>
<protein>
    <submittedName>
        <fullName evidence="2">Uncharacterized protein</fullName>
    </submittedName>
</protein>
<evidence type="ECO:0000313" key="2">
    <source>
        <dbReference type="EMBL" id="ATB46253.1"/>
    </source>
</evidence>
<feature type="signal peptide" evidence="1">
    <location>
        <begin position="1"/>
        <end position="26"/>
    </location>
</feature>
<accession>A0A250JRE9</accession>
<evidence type="ECO:0000313" key="3">
    <source>
        <dbReference type="Proteomes" id="UP000217343"/>
    </source>
</evidence>
<proteinExistence type="predicted"/>
<dbReference type="Proteomes" id="UP000217343">
    <property type="component" value="Chromosome"/>
</dbReference>